<dbReference type="Pfam" id="PF07993">
    <property type="entry name" value="NAD_binding_4"/>
    <property type="match status" value="1"/>
</dbReference>
<keyword evidence="1" id="KW-0596">Phosphopantetheine</keyword>
<evidence type="ECO:0000256" key="1">
    <source>
        <dbReference type="ARBA" id="ARBA00022450"/>
    </source>
</evidence>
<dbReference type="InterPro" id="IPR042099">
    <property type="entry name" value="ANL_N_sf"/>
</dbReference>
<gene>
    <name evidence="7" type="ORF">SCLTRI_LOCUS8317</name>
</gene>
<feature type="domain" description="Thioester reductase (TE)" evidence="6">
    <location>
        <begin position="748"/>
        <end position="993"/>
    </location>
</feature>
<evidence type="ECO:0000313" key="8">
    <source>
        <dbReference type="Proteomes" id="UP000624404"/>
    </source>
</evidence>
<accession>A0A8H2W2M7</accession>
<dbReference type="Gene3D" id="3.40.50.12780">
    <property type="entry name" value="N-terminal domain of ligase-like"/>
    <property type="match status" value="1"/>
</dbReference>
<dbReference type="Pfam" id="PF00501">
    <property type="entry name" value="AMP-binding"/>
    <property type="match status" value="1"/>
</dbReference>
<evidence type="ECO:0000256" key="3">
    <source>
        <dbReference type="SAM" id="MobiDB-lite"/>
    </source>
</evidence>
<dbReference type="PANTHER" id="PTHR43439:SF2">
    <property type="entry name" value="ENZYME, PUTATIVE (JCVI)-RELATED"/>
    <property type="match status" value="1"/>
</dbReference>
<dbReference type="Gene3D" id="1.10.1200.10">
    <property type="entry name" value="ACP-like"/>
    <property type="match status" value="1"/>
</dbReference>
<name>A0A8H2W2M7_9HELO</name>
<evidence type="ECO:0000259" key="6">
    <source>
        <dbReference type="Pfam" id="PF07993"/>
    </source>
</evidence>
<dbReference type="Proteomes" id="UP000624404">
    <property type="component" value="Unassembled WGS sequence"/>
</dbReference>
<proteinExistence type="predicted"/>
<feature type="region of interest" description="Disordered" evidence="3">
    <location>
        <begin position="1126"/>
        <end position="1160"/>
    </location>
</feature>
<evidence type="ECO:0000259" key="4">
    <source>
        <dbReference type="Pfam" id="PF00501"/>
    </source>
</evidence>
<dbReference type="InterPro" id="IPR000873">
    <property type="entry name" value="AMP-dep_synth/lig_dom"/>
</dbReference>
<dbReference type="Pfam" id="PF00550">
    <property type="entry name" value="PP-binding"/>
    <property type="match status" value="1"/>
</dbReference>
<dbReference type="PANTHER" id="PTHR43439">
    <property type="entry name" value="PHENYLACETATE-COENZYME A LIGASE"/>
    <property type="match status" value="1"/>
</dbReference>
<keyword evidence="2" id="KW-0597">Phosphoprotein</keyword>
<evidence type="ECO:0000256" key="2">
    <source>
        <dbReference type="ARBA" id="ARBA00022553"/>
    </source>
</evidence>
<dbReference type="Gene3D" id="3.40.50.720">
    <property type="entry name" value="NAD(P)-binding Rossmann-like Domain"/>
    <property type="match status" value="1"/>
</dbReference>
<comment type="caution">
    <text evidence="7">The sequence shown here is derived from an EMBL/GenBank/DDBJ whole genome shotgun (WGS) entry which is preliminary data.</text>
</comment>
<feature type="domain" description="Carrier" evidence="5">
    <location>
        <begin position="629"/>
        <end position="697"/>
    </location>
</feature>
<dbReference type="EMBL" id="CAJHIA010000032">
    <property type="protein sequence ID" value="CAD6448525.1"/>
    <property type="molecule type" value="Genomic_DNA"/>
</dbReference>
<evidence type="ECO:0000313" key="7">
    <source>
        <dbReference type="EMBL" id="CAD6448525.1"/>
    </source>
</evidence>
<dbReference type="AlphaFoldDB" id="A0A8H2W2M7"/>
<dbReference type="InterPro" id="IPR009081">
    <property type="entry name" value="PP-bd_ACP"/>
</dbReference>
<dbReference type="InterPro" id="IPR036291">
    <property type="entry name" value="NAD(P)-bd_dom_sf"/>
</dbReference>
<dbReference type="OrthoDB" id="429813at2759"/>
<dbReference type="Pfam" id="PF23562">
    <property type="entry name" value="AMP-binding_C_3"/>
    <property type="match status" value="1"/>
</dbReference>
<dbReference type="InterPro" id="IPR013120">
    <property type="entry name" value="FAR_NAD-bd"/>
</dbReference>
<dbReference type="SUPFAM" id="SSF47336">
    <property type="entry name" value="ACP-like"/>
    <property type="match status" value="1"/>
</dbReference>
<sequence length="1160" mass="129265">MAAVPPTDLNHFICTLGEAEIKNLTPSIDQYDTINDFLDYQAEHNGDQLAIAVPKSVPDRGGPRKGSTAGLPSDKGAVFSDWKEPSTSSGTERWTFHFFNFTKLRDCSLQLARTIQLPETTKAAVSKGTTGIGSKHSRCVGLMGRSDLGFLFMWLALMRLGVSVMIITPSSSEENVEHLCRQCNINIVFYDSTVREEYYEASDYMISCNPPYKMRAYSTSNLMDLFSVLDSTPRNQGISLHKATGESTAYHHHTSGTSGLLKPVPYSHHAACGALPILNDRNTLTFTTTPLYTGGIADCLRAWTSLSTICLAPNDGCPLTSETIIESFSQAQKTYEFLMRRFCGSPKTGPELMYFSCVPMIAQMLSKSAKGLAFLRTMKIVGVGGASMPKEDGDFLVSEGINLASRFGSAECSFLLSSHRHYETDREWQYFRVPEGLRYLEFEPLPDGSGRFELVVTKGWPHLPKCNRPNGSFATSDLFEPHPFIKNAWKHVGRKDTQITLSTGKKFDPVCIEEAFKRFPLVQDAFIFGNGQMYPGAIILKSRGALGMSNEEVRDTIWPYIESLNNIGPTHAKIFKDMLVIKPHTALLAKTAKGTTRRQMAEIYYDADIKDSYKGVTAKHGSEVSLDIVMDIVKTAIGATIELHYDSDFRAHDIDSVQATRIRSHLNSAFSSASDAKPFPWNLVYECGSVRALTDYIKASRNGPILDDDENEVQRMNSIVKQFGKSLMDETTKACFTLTQDFKETILITGVTGRLGVNIVSLLRSILSNDKKLRIVCLVRAKNDKEALGRVEEALRYHDIYQNLVSTTTSFECRAAKLDEIEFGLSRDILFDLRKHVTTIIHAAWEVNFSIPLRDFSEQFQGLRNLINFSLSGERPKHMVFCSSIASVAKASNNGNLVIETIDRDPLHAGSLGYAKSKWVAEAICSLACQKTRANISIVRIGQLCGNTVNGIWNEKEAWPLMLSAGVPGCLNSLPELPMRLSWLPLDIAAAAIVEIALQKALPYPLLPLTALHKAKVFHLVNNSNLTWTNLLKWIGQEKTEEFSEWLLHAELPSPEGLPDDHPARSLLGFWKAMEREIKEDSTVKQAPQFGLLRTRQVSSTMKSFVDLDEKSVKKMWKWIQTVAKSREDEKNDWLKTPASLNSPLISDDDEGVSGILEKH</sequence>
<organism evidence="7 8">
    <name type="scientific">Sclerotinia trifoliorum</name>
    <dbReference type="NCBI Taxonomy" id="28548"/>
    <lineage>
        <taxon>Eukaryota</taxon>
        <taxon>Fungi</taxon>
        <taxon>Dikarya</taxon>
        <taxon>Ascomycota</taxon>
        <taxon>Pezizomycotina</taxon>
        <taxon>Leotiomycetes</taxon>
        <taxon>Helotiales</taxon>
        <taxon>Sclerotiniaceae</taxon>
        <taxon>Sclerotinia</taxon>
    </lineage>
</organism>
<feature type="region of interest" description="Disordered" evidence="3">
    <location>
        <begin position="54"/>
        <end position="88"/>
    </location>
</feature>
<dbReference type="InterPro" id="IPR051414">
    <property type="entry name" value="Adenylate-forming_Reductase"/>
</dbReference>
<dbReference type="SUPFAM" id="SSF56801">
    <property type="entry name" value="Acetyl-CoA synthetase-like"/>
    <property type="match status" value="1"/>
</dbReference>
<evidence type="ECO:0000259" key="5">
    <source>
        <dbReference type="Pfam" id="PF00550"/>
    </source>
</evidence>
<dbReference type="InterPro" id="IPR036736">
    <property type="entry name" value="ACP-like_sf"/>
</dbReference>
<reference evidence="7" key="1">
    <citation type="submission" date="2020-10" db="EMBL/GenBank/DDBJ databases">
        <authorList>
            <person name="Kusch S."/>
        </authorList>
    </citation>
    <scope>NUCLEOTIDE SEQUENCE</scope>
    <source>
        <strain evidence="7">SwB9</strain>
    </source>
</reference>
<feature type="domain" description="AMP-dependent synthetase/ligase" evidence="4">
    <location>
        <begin position="131"/>
        <end position="421"/>
    </location>
</feature>
<dbReference type="SUPFAM" id="SSF51735">
    <property type="entry name" value="NAD(P)-binding Rossmann-fold domains"/>
    <property type="match status" value="1"/>
</dbReference>
<protein>
    <submittedName>
        <fullName evidence="7">Cfa1e60f-4cd0-4bb5-a63d-777f45a35f64</fullName>
    </submittedName>
</protein>
<keyword evidence="8" id="KW-1185">Reference proteome</keyword>